<keyword evidence="3" id="KW-1185">Reference proteome</keyword>
<sequence length="128" mass="14290">MNWFLYSFNGQTLGRGLAKGAGGGGAMTRTTTSSGVSTYEGQRGLGSSRFGKGWSSTSNGRSIEAVLMVRPPPEPPPWFERDDRVREIYFISYCYFIVWILAKVYVVMVTGMIENLAYFYVAKSIQMD</sequence>
<dbReference type="Proteomes" id="UP001152523">
    <property type="component" value="Unassembled WGS sequence"/>
</dbReference>
<protein>
    <submittedName>
        <fullName evidence="2">Uncharacterized protein</fullName>
    </submittedName>
</protein>
<dbReference type="EMBL" id="CAMAPF010000264">
    <property type="protein sequence ID" value="CAH9116077.1"/>
    <property type="molecule type" value="Genomic_DNA"/>
</dbReference>
<organism evidence="2 3">
    <name type="scientific">Cuscuta epithymum</name>
    <dbReference type="NCBI Taxonomy" id="186058"/>
    <lineage>
        <taxon>Eukaryota</taxon>
        <taxon>Viridiplantae</taxon>
        <taxon>Streptophyta</taxon>
        <taxon>Embryophyta</taxon>
        <taxon>Tracheophyta</taxon>
        <taxon>Spermatophyta</taxon>
        <taxon>Magnoliopsida</taxon>
        <taxon>eudicotyledons</taxon>
        <taxon>Gunneridae</taxon>
        <taxon>Pentapetalae</taxon>
        <taxon>asterids</taxon>
        <taxon>lamiids</taxon>
        <taxon>Solanales</taxon>
        <taxon>Convolvulaceae</taxon>
        <taxon>Cuscuteae</taxon>
        <taxon>Cuscuta</taxon>
        <taxon>Cuscuta subgen. Cuscuta</taxon>
    </lineage>
</organism>
<keyword evidence="1" id="KW-0472">Membrane</keyword>
<comment type="caution">
    <text evidence="2">The sequence shown here is derived from an EMBL/GenBank/DDBJ whole genome shotgun (WGS) entry which is preliminary data.</text>
</comment>
<reference evidence="2" key="1">
    <citation type="submission" date="2022-07" db="EMBL/GenBank/DDBJ databases">
        <authorList>
            <person name="Macas J."/>
            <person name="Novak P."/>
            <person name="Neumann P."/>
        </authorList>
    </citation>
    <scope>NUCLEOTIDE SEQUENCE</scope>
</reference>
<name>A0AAV0E6V5_9ASTE</name>
<evidence type="ECO:0000313" key="2">
    <source>
        <dbReference type="EMBL" id="CAH9116077.1"/>
    </source>
</evidence>
<feature type="transmembrane region" description="Helical" evidence="1">
    <location>
        <begin position="88"/>
        <end position="113"/>
    </location>
</feature>
<gene>
    <name evidence="2" type="ORF">CEPIT_LOCUS21375</name>
</gene>
<accession>A0AAV0E6V5</accession>
<keyword evidence="1" id="KW-0812">Transmembrane</keyword>
<keyword evidence="1" id="KW-1133">Transmembrane helix</keyword>
<evidence type="ECO:0000313" key="3">
    <source>
        <dbReference type="Proteomes" id="UP001152523"/>
    </source>
</evidence>
<evidence type="ECO:0000256" key="1">
    <source>
        <dbReference type="SAM" id="Phobius"/>
    </source>
</evidence>
<dbReference type="AlphaFoldDB" id="A0AAV0E6V5"/>
<proteinExistence type="predicted"/>